<reference evidence="7 8" key="1">
    <citation type="submission" date="2015-10" db="EMBL/GenBank/DDBJ databases">
        <title>Full genome of DAOMC 229536 Phialocephala scopiformis, a fungal endophyte of spruce producing the potent anti-insectan compound rugulosin.</title>
        <authorList>
            <consortium name="DOE Joint Genome Institute"/>
            <person name="Walker A.K."/>
            <person name="Frasz S.L."/>
            <person name="Seifert K.A."/>
            <person name="Miller J.D."/>
            <person name="Mondo S.J."/>
            <person name="Labutti K."/>
            <person name="Lipzen A."/>
            <person name="Dockter R."/>
            <person name="Kennedy M."/>
            <person name="Grigoriev I.V."/>
            <person name="Spatafora J.W."/>
        </authorList>
    </citation>
    <scope>NUCLEOTIDE SEQUENCE [LARGE SCALE GENOMIC DNA]</scope>
    <source>
        <strain evidence="7 8">CBS 120377</strain>
    </source>
</reference>
<feature type="domain" description="FAD-binding" evidence="6">
    <location>
        <begin position="8"/>
        <end position="366"/>
    </location>
</feature>
<evidence type="ECO:0000313" key="7">
    <source>
        <dbReference type="EMBL" id="KUJ11692.1"/>
    </source>
</evidence>
<dbReference type="PANTHER" id="PTHR13789:SF268">
    <property type="entry name" value="5-METHYLPHENAZINE-1-CARBOXYLATE 1-MONOOXYGENASE"/>
    <property type="match status" value="1"/>
</dbReference>
<evidence type="ECO:0000256" key="5">
    <source>
        <dbReference type="ARBA" id="ARBA00023033"/>
    </source>
</evidence>
<proteinExistence type="inferred from homology"/>
<evidence type="ECO:0000256" key="1">
    <source>
        <dbReference type="ARBA" id="ARBA00007992"/>
    </source>
</evidence>
<feature type="non-terminal residue" evidence="7">
    <location>
        <position position="434"/>
    </location>
</feature>
<protein>
    <submittedName>
        <fullName evidence="7">FAD/NAD(P)-binding domain-containing protein</fullName>
    </submittedName>
</protein>
<dbReference type="EMBL" id="KQ947426">
    <property type="protein sequence ID" value="KUJ11692.1"/>
    <property type="molecule type" value="Genomic_DNA"/>
</dbReference>
<dbReference type="Proteomes" id="UP000070700">
    <property type="component" value="Unassembled WGS sequence"/>
</dbReference>
<evidence type="ECO:0000256" key="3">
    <source>
        <dbReference type="ARBA" id="ARBA00022827"/>
    </source>
</evidence>
<evidence type="ECO:0000256" key="2">
    <source>
        <dbReference type="ARBA" id="ARBA00022630"/>
    </source>
</evidence>
<keyword evidence="8" id="KW-1185">Reference proteome</keyword>
<dbReference type="InParanoid" id="A0A194WVS9"/>
<dbReference type="NCBIfam" id="NF005720">
    <property type="entry name" value="PRK07538.1"/>
    <property type="match status" value="1"/>
</dbReference>
<organism evidence="7 8">
    <name type="scientific">Mollisia scopiformis</name>
    <name type="common">Conifer needle endophyte fungus</name>
    <name type="synonym">Phialocephala scopiformis</name>
    <dbReference type="NCBI Taxonomy" id="149040"/>
    <lineage>
        <taxon>Eukaryota</taxon>
        <taxon>Fungi</taxon>
        <taxon>Dikarya</taxon>
        <taxon>Ascomycota</taxon>
        <taxon>Pezizomycotina</taxon>
        <taxon>Leotiomycetes</taxon>
        <taxon>Helotiales</taxon>
        <taxon>Mollisiaceae</taxon>
        <taxon>Mollisia</taxon>
    </lineage>
</organism>
<keyword evidence="2" id="KW-0285">Flavoprotein</keyword>
<dbReference type="GO" id="GO:0071949">
    <property type="term" value="F:FAD binding"/>
    <property type="evidence" value="ECO:0007669"/>
    <property type="project" value="InterPro"/>
</dbReference>
<dbReference type="OrthoDB" id="16820at2759"/>
<evidence type="ECO:0000313" key="8">
    <source>
        <dbReference type="Proteomes" id="UP000070700"/>
    </source>
</evidence>
<keyword evidence="3" id="KW-0274">FAD</keyword>
<dbReference type="KEGG" id="psco:LY89DRAFT_625127"/>
<dbReference type="SUPFAM" id="SSF54373">
    <property type="entry name" value="FAD-linked reductases, C-terminal domain"/>
    <property type="match status" value="1"/>
</dbReference>
<comment type="similarity">
    <text evidence="1">Belongs to the paxM FAD-dependent monooxygenase family.</text>
</comment>
<dbReference type="SUPFAM" id="SSF51905">
    <property type="entry name" value="FAD/NAD(P)-binding domain"/>
    <property type="match status" value="1"/>
</dbReference>
<dbReference type="PANTHER" id="PTHR13789">
    <property type="entry name" value="MONOOXYGENASE"/>
    <property type="match status" value="1"/>
</dbReference>
<gene>
    <name evidence="7" type="ORF">LY89DRAFT_625127</name>
</gene>
<dbReference type="AlphaFoldDB" id="A0A194WVS9"/>
<keyword evidence="5" id="KW-0503">Monooxygenase</keyword>
<sequence>MPFISSELSIAIIGGGIGGLVLALQLEADGFKNITIFEASRKLKAIGSGINLQPSAVLVLRNLGLLSELEATGIKTAELRYYNKFGHYVVSEPRGEAAGYLIPQISIHRGMLHDLLLKAVTDRLGEDCVRTDHVFTSFTQTEKSITANFTRRSDPGIPPKFSSKTADILVGADGINSTVRRLLYPNEGLPNFSGRLLWRGVSEREPFLTGRSMVWAGHADQKFIAYPVGREAELNGKSLVNWIAELRVRDKDDPDLTPPQADWGKVVSKDRFADKFQSWTFGFLSIPELIAETKEVSEFPMCDRTPVDRWSFGRLTLLGDAAHPLYPIGSNGASQAILDAVALSSALQLDSDVPLALTTYQNIRLPPTAKICFANRANGPDHVLQLAHERAPDGFENINDVIGSMELEEVGKAYKLLAGFDLESVNRKARETEG</sequence>
<accession>A0A194WVS9</accession>
<dbReference type="GO" id="GO:0004497">
    <property type="term" value="F:monooxygenase activity"/>
    <property type="evidence" value="ECO:0007669"/>
    <property type="project" value="UniProtKB-KW"/>
</dbReference>
<evidence type="ECO:0000259" key="6">
    <source>
        <dbReference type="Pfam" id="PF01494"/>
    </source>
</evidence>
<dbReference type="GeneID" id="28820789"/>
<dbReference type="InterPro" id="IPR050493">
    <property type="entry name" value="FAD-dep_Monooxygenase_BioMet"/>
</dbReference>
<dbReference type="InterPro" id="IPR036188">
    <property type="entry name" value="FAD/NAD-bd_sf"/>
</dbReference>
<dbReference type="RefSeq" id="XP_018066047.1">
    <property type="nucleotide sequence ID" value="XM_018211063.1"/>
</dbReference>
<dbReference type="Pfam" id="PF01494">
    <property type="entry name" value="FAD_binding_3"/>
    <property type="match status" value="1"/>
</dbReference>
<keyword evidence="4" id="KW-0560">Oxidoreductase</keyword>
<dbReference type="Gene3D" id="3.50.50.60">
    <property type="entry name" value="FAD/NAD(P)-binding domain"/>
    <property type="match status" value="1"/>
</dbReference>
<dbReference type="PRINTS" id="PR00420">
    <property type="entry name" value="RNGMNOXGNASE"/>
</dbReference>
<name>A0A194WVS9_MOLSC</name>
<dbReference type="Gene3D" id="3.30.9.30">
    <property type="match status" value="1"/>
</dbReference>
<evidence type="ECO:0000256" key="4">
    <source>
        <dbReference type="ARBA" id="ARBA00023002"/>
    </source>
</evidence>
<dbReference type="InterPro" id="IPR002938">
    <property type="entry name" value="FAD-bd"/>
</dbReference>